<evidence type="ECO:0000313" key="2">
    <source>
        <dbReference type="EMBL" id="KAL0485260.1"/>
    </source>
</evidence>
<name>A0AAW2Z759_9EUKA</name>
<dbReference type="Proteomes" id="UP001431209">
    <property type="component" value="Unassembled WGS sequence"/>
</dbReference>
<protein>
    <submittedName>
        <fullName evidence="2">Extracellular signal-regulated kinase</fullName>
    </submittedName>
</protein>
<keyword evidence="3" id="KW-1185">Reference proteome</keyword>
<dbReference type="AlphaFoldDB" id="A0AAW2Z759"/>
<feature type="compositionally biased region" description="Polar residues" evidence="1">
    <location>
        <begin position="19"/>
        <end position="36"/>
    </location>
</feature>
<dbReference type="EMBL" id="JAOPGA020001124">
    <property type="protein sequence ID" value="KAL0485260.1"/>
    <property type="molecule type" value="Genomic_DNA"/>
</dbReference>
<feature type="region of interest" description="Disordered" evidence="1">
    <location>
        <begin position="1"/>
        <end position="63"/>
    </location>
</feature>
<reference evidence="2 3" key="1">
    <citation type="submission" date="2024-03" db="EMBL/GenBank/DDBJ databases">
        <title>The Acrasis kona genome and developmental transcriptomes reveal deep origins of eukaryotic multicellular pathways.</title>
        <authorList>
            <person name="Sheikh S."/>
            <person name="Fu C.-J."/>
            <person name="Brown M.W."/>
            <person name="Baldauf S.L."/>
        </authorList>
    </citation>
    <scope>NUCLEOTIDE SEQUENCE [LARGE SCALE GENOMIC DNA]</scope>
    <source>
        <strain evidence="2 3">ATCC MYA-3509</strain>
    </source>
</reference>
<accession>A0AAW2Z759</accession>
<keyword evidence="2" id="KW-0808">Transferase</keyword>
<evidence type="ECO:0000256" key="1">
    <source>
        <dbReference type="SAM" id="MobiDB-lite"/>
    </source>
</evidence>
<evidence type="ECO:0000313" key="3">
    <source>
        <dbReference type="Proteomes" id="UP001431209"/>
    </source>
</evidence>
<dbReference type="InterPro" id="IPR011009">
    <property type="entry name" value="Kinase-like_dom_sf"/>
</dbReference>
<dbReference type="Gene3D" id="3.30.200.20">
    <property type="entry name" value="Phosphorylase Kinase, domain 1"/>
    <property type="match status" value="1"/>
</dbReference>
<dbReference type="SUPFAM" id="SSF56112">
    <property type="entry name" value="Protein kinase-like (PK-like)"/>
    <property type="match status" value="1"/>
</dbReference>
<keyword evidence="2" id="KW-0418">Kinase</keyword>
<comment type="caution">
    <text evidence="2">The sequence shown here is derived from an EMBL/GenBank/DDBJ whole genome shotgun (WGS) entry which is preliminary data.</text>
</comment>
<gene>
    <name evidence="2" type="ORF">AKO1_011674</name>
</gene>
<proteinExistence type="predicted"/>
<sequence>MSSKSTSTSVARSIHPFSEDQSLESTGVPSNYSEDSQVYRPKTFMNDTLNGTQAQGTPQSKHLSQMNELHTIEFNDETFTIPRKYKLERIMGQGSYGLVCSAVNTLTNEKVAIKKNKSIFPSNTFEQNVRKNTSN</sequence>
<organism evidence="2 3">
    <name type="scientific">Acrasis kona</name>
    <dbReference type="NCBI Taxonomy" id="1008807"/>
    <lineage>
        <taxon>Eukaryota</taxon>
        <taxon>Discoba</taxon>
        <taxon>Heterolobosea</taxon>
        <taxon>Tetramitia</taxon>
        <taxon>Eutetramitia</taxon>
        <taxon>Acrasidae</taxon>
        <taxon>Acrasis</taxon>
    </lineage>
</organism>
<feature type="compositionally biased region" description="Polar residues" evidence="1">
    <location>
        <begin position="45"/>
        <end position="63"/>
    </location>
</feature>
<dbReference type="GO" id="GO:0016301">
    <property type="term" value="F:kinase activity"/>
    <property type="evidence" value="ECO:0007669"/>
    <property type="project" value="UniProtKB-KW"/>
</dbReference>